<dbReference type="OrthoDB" id="6613344at2759"/>
<feature type="transmembrane region" description="Helical" evidence="1">
    <location>
        <begin position="309"/>
        <end position="326"/>
    </location>
</feature>
<dbReference type="AlphaFoldDB" id="A0A5E4MTQ0"/>
<keyword evidence="1" id="KW-0472">Membrane</keyword>
<sequence>MTTTVVISSALAVVLVSASVRPAITTAQISTKVLSAVNRTSRELQAGLVTENLSPQMNFPELRPTGRKLSSDDDYRTLPSMDTDMIVEASVAATGPKTYPSLMAGGSGFVTRGRHIRNPYGSFGKNDQEMEFEDDQPTDYIFNGGGGSGMPKWNRYNTNHRQLNKYMSTPIEADITVEEDGSAGYGSAFNIGSGGSGGGMGYDYGNYRNPGNGWRDGGGNMGGLYNENIAQASRPLPIIAEIRHPSTSSNNKMSVDMTKIGMLAMVKIAMAKFKALGFIKALLLVVFKLKLLIILVFLKFLMISKFTKLTMLLPALVSFFTMPMFFSRLSRLYALLNDQTSGSAYSNTGDLYPTSNTDLQGLTDASRKRTSQLDPLEVLVPGMTNFGQIIRSEKCLERVSCQLAGAKKPNLALIWLNWVASPLSTYIPNKKLKNFVLTFTEVTNYRLDNLYSNLLPKDWTRWCNDHYTCNKVTHKTL</sequence>
<accession>A0A5E4MTQ0</accession>
<dbReference type="EMBL" id="CABPRJ010001013">
    <property type="protein sequence ID" value="VVC34767.1"/>
    <property type="molecule type" value="Genomic_DNA"/>
</dbReference>
<reference evidence="3 4" key="1">
    <citation type="submission" date="2019-08" db="EMBL/GenBank/DDBJ databases">
        <authorList>
            <person name="Alioto T."/>
            <person name="Alioto T."/>
            <person name="Gomez Garrido J."/>
        </authorList>
    </citation>
    <scope>NUCLEOTIDE SEQUENCE [LARGE SCALE GENOMIC DNA]</scope>
</reference>
<keyword evidence="1" id="KW-1133">Transmembrane helix</keyword>
<feature type="signal peptide" evidence="2">
    <location>
        <begin position="1"/>
        <end position="18"/>
    </location>
</feature>
<keyword evidence="2" id="KW-0732">Signal</keyword>
<feature type="transmembrane region" description="Helical" evidence="1">
    <location>
        <begin position="282"/>
        <end position="303"/>
    </location>
</feature>
<protein>
    <submittedName>
        <fullName evidence="3">Uncharacterized protein</fullName>
    </submittedName>
</protein>
<evidence type="ECO:0000256" key="1">
    <source>
        <dbReference type="SAM" id="Phobius"/>
    </source>
</evidence>
<proteinExistence type="predicted"/>
<organism evidence="3 4">
    <name type="scientific">Cinara cedri</name>
    <dbReference type="NCBI Taxonomy" id="506608"/>
    <lineage>
        <taxon>Eukaryota</taxon>
        <taxon>Metazoa</taxon>
        <taxon>Ecdysozoa</taxon>
        <taxon>Arthropoda</taxon>
        <taxon>Hexapoda</taxon>
        <taxon>Insecta</taxon>
        <taxon>Pterygota</taxon>
        <taxon>Neoptera</taxon>
        <taxon>Paraneoptera</taxon>
        <taxon>Hemiptera</taxon>
        <taxon>Sternorrhyncha</taxon>
        <taxon>Aphidomorpha</taxon>
        <taxon>Aphidoidea</taxon>
        <taxon>Aphididae</taxon>
        <taxon>Lachninae</taxon>
        <taxon>Cinara</taxon>
    </lineage>
</organism>
<dbReference type="Proteomes" id="UP000325440">
    <property type="component" value="Unassembled WGS sequence"/>
</dbReference>
<evidence type="ECO:0000313" key="4">
    <source>
        <dbReference type="Proteomes" id="UP000325440"/>
    </source>
</evidence>
<keyword evidence="1" id="KW-0812">Transmembrane</keyword>
<name>A0A5E4MTQ0_9HEMI</name>
<evidence type="ECO:0000313" key="3">
    <source>
        <dbReference type="EMBL" id="VVC34767.1"/>
    </source>
</evidence>
<evidence type="ECO:0000256" key="2">
    <source>
        <dbReference type="SAM" id="SignalP"/>
    </source>
</evidence>
<keyword evidence="4" id="KW-1185">Reference proteome</keyword>
<feature type="chain" id="PRO_5022736508" evidence="2">
    <location>
        <begin position="19"/>
        <end position="477"/>
    </location>
</feature>
<gene>
    <name evidence="3" type="ORF">CINCED_3A020327</name>
</gene>